<dbReference type="Proteomes" id="UP000075398">
    <property type="component" value="Unassembled WGS sequence"/>
</dbReference>
<evidence type="ECO:0000313" key="3">
    <source>
        <dbReference type="Proteomes" id="UP000075398"/>
    </source>
</evidence>
<name>A0A150J277_9EURY</name>
<comment type="caution">
    <text evidence="2">The sequence shown here is derived from an EMBL/GenBank/DDBJ whole genome shotgun (WGS) entry which is preliminary data.</text>
</comment>
<organism evidence="2 3">
    <name type="scientific">Candidatus Methanofastidiosum methylothiophilum</name>
    <dbReference type="NCBI Taxonomy" id="1705564"/>
    <lineage>
        <taxon>Archaea</taxon>
        <taxon>Methanobacteriati</taxon>
        <taxon>Methanobacteriota</taxon>
        <taxon>Stenosarchaea group</taxon>
        <taxon>Candidatus Methanofastidiosia</taxon>
        <taxon>Candidatus Methanofastidiosales</taxon>
        <taxon>Candidatus Methanofastidiosaceae</taxon>
        <taxon>Candidatus Methanofastidiosum</taxon>
    </lineage>
</organism>
<sequence>MATFGKVKEGQVGLVRIMRESGVPEQYIPYECPQPTDEGTKEVQTNVGDIVRLTDHECSAVPVANQQSYDENIGSGSNVSITNNDCPNNLNGNNQGNNPLAFLEVPKSCYCEQVAIGGTLRTIPWTDSECKIQVYQYLAYEHILGEPDYIWTDDVITMNMRVHHYTNNRGFQVWYPSGGIWIGVHGKKTKKWYWYDAADPYLIIRNGPPFYTYYPPDSHITTDPGGQKRCTDGGSGIAKYRVENFLIHFNLPSNEAIDVIHIHISNNSTLLWTNFVRARLTYFSLCRMNPKSPFTRIFDDVGEDMVTRNEDISQATNPDNKQRVPMPGRYPM</sequence>
<evidence type="ECO:0000256" key="1">
    <source>
        <dbReference type="SAM" id="MobiDB-lite"/>
    </source>
</evidence>
<dbReference type="EMBL" id="LNGC01000061">
    <property type="protein sequence ID" value="KYC51337.1"/>
    <property type="molecule type" value="Genomic_DNA"/>
</dbReference>
<evidence type="ECO:0000313" key="2">
    <source>
        <dbReference type="EMBL" id="KYC51337.1"/>
    </source>
</evidence>
<feature type="region of interest" description="Disordered" evidence="1">
    <location>
        <begin position="309"/>
        <end position="332"/>
    </location>
</feature>
<protein>
    <submittedName>
        <fullName evidence="2">Uncharacterized protein</fullName>
    </submittedName>
</protein>
<dbReference type="AlphaFoldDB" id="A0A150J277"/>
<gene>
    <name evidence="2" type="ORF">AMQ22_01339</name>
</gene>
<reference evidence="2 3" key="1">
    <citation type="journal article" date="2016" name="ISME J.">
        <title>Chasing the elusive Euryarchaeota class WSA2: genomes reveal a uniquely fastidious methyl-reducing methanogen.</title>
        <authorList>
            <person name="Nobu M.K."/>
            <person name="Narihiro T."/>
            <person name="Kuroda K."/>
            <person name="Mei R."/>
            <person name="Liu W.T."/>
        </authorList>
    </citation>
    <scope>NUCLEOTIDE SEQUENCE [LARGE SCALE GENOMIC DNA]</scope>
    <source>
        <strain evidence="2">U1lsi0528_Bin055</strain>
    </source>
</reference>
<proteinExistence type="predicted"/>
<accession>A0A150J277</accession>